<comment type="similarity">
    <text evidence="1">Belongs to the ATP-dependent AMP-binding enzyme family.</text>
</comment>
<reference evidence="7" key="1">
    <citation type="submission" date="2015-10" db="EMBL/GenBank/DDBJ databases">
        <authorList>
            <person name="Martinez-Garcia P.J."/>
            <person name="Crepeau M.W."/>
            <person name="Puiu D."/>
            <person name="Gonzalez-Ibeas D."/>
            <person name="Whalen J."/>
            <person name="Stevens K."/>
            <person name="Paul R."/>
            <person name="Butterfield T."/>
            <person name="Britton M."/>
            <person name="Reagan R."/>
            <person name="Chakraborty S."/>
            <person name="Walawage S.L."/>
            <person name="Vasquez-Gross H.A."/>
            <person name="Cardeno C."/>
            <person name="Famula R."/>
            <person name="Pratt K."/>
            <person name="Kuruganti S."/>
            <person name="Aradhya M.K."/>
            <person name="Leslie C.A."/>
            <person name="Dandekar A.M."/>
            <person name="Salzberg S.L."/>
            <person name="Wegrzyn J.L."/>
            <person name="Langley C.H."/>
            <person name="Neale D.B."/>
        </authorList>
    </citation>
    <scope>NUCLEOTIDE SEQUENCE</scope>
    <source>
        <tissue evidence="7">Leaves</tissue>
    </source>
</reference>
<sequence length="157" mass="17384">MSVYKISIVALIVAGYLNNAEATMSTVDTDGWLHTGDIVCFDQEGYIHIFDRLKEIIKYKGFQIAPADLEAVLISHPEILDVAVTGTVDEEYGEIPVAFVVRKHGSRLSSAGVMDYVSEQVAPYKKVRKVVFTNSIPKSAAGKILRRELRILLTSKL</sequence>
<evidence type="ECO:0000259" key="6">
    <source>
        <dbReference type="Pfam" id="PF13193"/>
    </source>
</evidence>
<feature type="chain" id="PRO_5032653248" description="4-coumarate--CoA ligase" evidence="5">
    <location>
        <begin position="23"/>
        <end position="157"/>
    </location>
</feature>
<keyword evidence="5" id="KW-0732">Signal</keyword>
<dbReference type="InterPro" id="IPR025110">
    <property type="entry name" value="AMP-bd_C"/>
</dbReference>
<dbReference type="Pfam" id="PF13193">
    <property type="entry name" value="AMP-binding_C"/>
    <property type="match status" value="1"/>
</dbReference>
<dbReference type="Gene3D" id="3.30.300.30">
    <property type="match status" value="1"/>
</dbReference>
<dbReference type="InterPro" id="IPR045851">
    <property type="entry name" value="AMP-bd_C_sf"/>
</dbReference>
<dbReference type="PANTHER" id="PTHR24096">
    <property type="entry name" value="LONG-CHAIN-FATTY-ACID--COA LIGASE"/>
    <property type="match status" value="1"/>
</dbReference>
<evidence type="ECO:0000256" key="4">
    <source>
        <dbReference type="ARBA" id="ARBA00034252"/>
    </source>
</evidence>
<dbReference type="AlphaFoldDB" id="A0A834D646"/>
<dbReference type="EMBL" id="LIHL02000002">
    <property type="protein sequence ID" value="KAF5477858.1"/>
    <property type="molecule type" value="Genomic_DNA"/>
</dbReference>
<feature type="domain" description="AMP-binding enzyme C-terminal" evidence="6">
    <location>
        <begin position="69"/>
        <end position="143"/>
    </location>
</feature>
<dbReference type="Gramene" id="Jr02_13890_p1">
    <property type="protein sequence ID" value="cds.Jr02_13890_p1"/>
    <property type="gene ID" value="Jr02_13890"/>
</dbReference>
<reference evidence="7" key="2">
    <citation type="submission" date="2020-03" db="EMBL/GenBank/DDBJ databases">
        <title>Walnut 2.0.</title>
        <authorList>
            <person name="Marrano A."/>
            <person name="Britton M."/>
            <person name="Zimin A.V."/>
            <person name="Zaini P.A."/>
            <person name="Workman R."/>
            <person name="Puiu D."/>
            <person name="Bianco L."/>
            <person name="Allen B.J."/>
            <person name="Troggio M."/>
            <person name="Leslie C.A."/>
            <person name="Timp W."/>
            <person name="Dendekar A."/>
            <person name="Salzberg S.L."/>
            <person name="Neale D.B."/>
        </authorList>
    </citation>
    <scope>NUCLEOTIDE SEQUENCE</scope>
    <source>
        <tissue evidence="7">Leaves</tissue>
    </source>
</reference>
<dbReference type="Gene3D" id="3.40.50.12780">
    <property type="entry name" value="N-terminal domain of ligase-like"/>
    <property type="match status" value="1"/>
</dbReference>
<dbReference type="Proteomes" id="UP000619265">
    <property type="component" value="Unassembled WGS sequence"/>
</dbReference>
<dbReference type="InterPro" id="IPR042099">
    <property type="entry name" value="ANL_N_sf"/>
</dbReference>
<proteinExistence type="inferred from homology"/>
<evidence type="ECO:0000256" key="5">
    <source>
        <dbReference type="SAM" id="SignalP"/>
    </source>
</evidence>
<feature type="signal peptide" evidence="5">
    <location>
        <begin position="1"/>
        <end position="22"/>
    </location>
</feature>
<dbReference type="EC" id="6.2.1.12" evidence="2"/>
<evidence type="ECO:0000256" key="1">
    <source>
        <dbReference type="ARBA" id="ARBA00006432"/>
    </source>
</evidence>
<name>A0A834D646_JUGRE</name>
<organism evidence="7 8">
    <name type="scientific">Juglans regia</name>
    <name type="common">English walnut</name>
    <dbReference type="NCBI Taxonomy" id="51240"/>
    <lineage>
        <taxon>Eukaryota</taxon>
        <taxon>Viridiplantae</taxon>
        <taxon>Streptophyta</taxon>
        <taxon>Embryophyta</taxon>
        <taxon>Tracheophyta</taxon>
        <taxon>Spermatophyta</taxon>
        <taxon>Magnoliopsida</taxon>
        <taxon>eudicotyledons</taxon>
        <taxon>Gunneridae</taxon>
        <taxon>Pentapetalae</taxon>
        <taxon>rosids</taxon>
        <taxon>fabids</taxon>
        <taxon>Fagales</taxon>
        <taxon>Juglandaceae</taxon>
        <taxon>Juglans</taxon>
    </lineage>
</organism>
<keyword evidence="3" id="KW-0436">Ligase</keyword>
<dbReference type="GO" id="GO:0016207">
    <property type="term" value="F:4-coumarate-CoA ligase activity"/>
    <property type="evidence" value="ECO:0007669"/>
    <property type="project" value="UniProtKB-EC"/>
</dbReference>
<protein>
    <recommendedName>
        <fullName evidence="2">4-coumarate--CoA ligase</fullName>
        <ecNumber evidence="2">6.2.1.12</ecNumber>
    </recommendedName>
</protein>
<dbReference type="SUPFAM" id="SSF56801">
    <property type="entry name" value="Acetyl-CoA synthetase-like"/>
    <property type="match status" value="1"/>
</dbReference>
<comment type="caution">
    <text evidence="7">The sequence shown here is derived from an EMBL/GenBank/DDBJ whole genome shotgun (WGS) entry which is preliminary data.</text>
</comment>
<evidence type="ECO:0000256" key="2">
    <source>
        <dbReference type="ARBA" id="ARBA00012959"/>
    </source>
</evidence>
<evidence type="ECO:0000313" key="8">
    <source>
        <dbReference type="Proteomes" id="UP000619265"/>
    </source>
</evidence>
<accession>A0A834D646</accession>
<dbReference type="FunFam" id="3.30.300.30:FF:000007">
    <property type="entry name" value="4-coumarate--CoA ligase 2"/>
    <property type="match status" value="1"/>
</dbReference>
<evidence type="ECO:0000313" key="7">
    <source>
        <dbReference type="EMBL" id="KAF5477858.1"/>
    </source>
</evidence>
<comment type="catalytic activity">
    <reaction evidence="4">
        <text>(E)-4-coumarate + ATP + CoA = (E)-4-coumaroyl-CoA + AMP + diphosphate</text>
        <dbReference type="Rhea" id="RHEA:19641"/>
        <dbReference type="ChEBI" id="CHEBI:12876"/>
        <dbReference type="ChEBI" id="CHEBI:30616"/>
        <dbReference type="ChEBI" id="CHEBI:33019"/>
        <dbReference type="ChEBI" id="CHEBI:57287"/>
        <dbReference type="ChEBI" id="CHEBI:85008"/>
        <dbReference type="ChEBI" id="CHEBI:456215"/>
        <dbReference type="EC" id="6.2.1.12"/>
    </reaction>
    <physiologicalReaction direction="left-to-right" evidence="4">
        <dbReference type="Rhea" id="RHEA:19642"/>
    </physiologicalReaction>
</comment>
<gene>
    <name evidence="7" type="ORF">F2P56_004471</name>
</gene>
<evidence type="ECO:0000256" key="3">
    <source>
        <dbReference type="ARBA" id="ARBA00022598"/>
    </source>
</evidence>
<dbReference type="PANTHER" id="PTHR24096:SF149">
    <property type="entry name" value="AMP-BINDING DOMAIN-CONTAINING PROTEIN-RELATED"/>
    <property type="match status" value="1"/>
</dbReference>